<proteinExistence type="predicted"/>
<reference evidence="1" key="1">
    <citation type="journal article" date="2014" name="Int. J. Syst. Evol. Microbiol.">
        <title>Complete genome sequence of Corynebacterium casei LMG S-19264T (=DSM 44701T), isolated from a smear-ripened cheese.</title>
        <authorList>
            <consortium name="US DOE Joint Genome Institute (JGI-PGF)"/>
            <person name="Walter F."/>
            <person name="Albersmeier A."/>
            <person name="Kalinowski J."/>
            <person name="Ruckert C."/>
        </authorList>
    </citation>
    <scope>NUCLEOTIDE SEQUENCE</scope>
    <source>
        <strain evidence="1">JCM 4434</strain>
    </source>
</reference>
<name>A0A8H9HFW4_KITAU</name>
<sequence length="191" mass="20534">MSPGGREVLVVALSDHAGPDPRGILMPATDQRVLAADETDDTTGRNDLAVDHMPGTDPGEVETWDIFRVHCPECRRPIALVADEERLPQHALLPTAWNPFAPAICPGSGAPTDDLAEVETPEDAEPPGFDALFKLPSGLDWRTQPFSHALVHRPVRSATAAVTAPARAARTVAAAAPLVTIPEQRRRLARR</sequence>
<dbReference type="AlphaFoldDB" id="A0A8H9HFW4"/>
<comment type="caution">
    <text evidence="1">The sequence shown here is derived from an EMBL/GenBank/DDBJ whole genome shotgun (WGS) entry which is preliminary data.</text>
</comment>
<evidence type="ECO:0000313" key="2">
    <source>
        <dbReference type="Proteomes" id="UP000610124"/>
    </source>
</evidence>
<evidence type="ECO:0000313" key="1">
    <source>
        <dbReference type="EMBL" id="GGU55549.1"/>
    </source>
</evidence>
<dbReference type="EMBL" id="BMUB01000001">
    <property type="protein sequence ID" value="GGU55549.1"/>
    <property type="molecule type" value="Genomic_DNA"/>
</dbReference>
<reference evidence="1" key="2">
    <citation type="submission" date="2020-09" db="EMBL/GenBank/DDBJ databases">
        <authorList>
            <person name="Sun Q."/>
            <person name="Ohkuma M."/>
        </authorList>
    </citation>
    <scope>NUCLEOTIDE SEQUENCE</scope>
    <source>
        <strain evidence="1">JCM 4434</strain>
    </source>
</reference>
<accession>A0A8H9HFW4</accession>
<protein>
    <submittedName>
        <fullName evidence="1">Uncharacterized protein</fullName>
    </submittedName>
</protein>
<organism evidence="1 2">
    <name type="scientific">Kitasatospora aureofaciens</name>
    <name type="common">Streptomyces aureofaciens</name>
    <dbReference type="NCBI Taxonomy" id="1894"/>
    <lineage>
        <taxon>Bacteria</taxon>
        <taxon>Bacillati</taxon>
        <taxon>Actinomycetota</taxon>
        <taxon>Actinomycetes</taxon>
        <taxon>Kitasatosporales</taxon>
        <taxon>Streptomycetaceae</taxon>
        <taxon>Kitasatospora</taxon>
    </lineage>
</organism>
<gene>
    <name evidence="1" type="ORF">GCM10010502_02210</name>
</gene>
<dbReference type="Proteomes" id="UP000610124">
    <property type="component" value="Unassembled WGS sequence"/>
</dbReference>